<dbReference type="PANTHER" id="PTHR47049:SF5">
    <property type="entry name" value="PIEZO-TYPE MECHANOSENSITIVE ION CHANNEL COMPONENT"/>
    <property type="match status" value="1"/>
</dbReference>
<evidence type="ECO:0000259" key="1">
    <source>
        <dbReference type="Pfam" id="PF12166"/>
    </source>
</evidence>
<protein>
    <recommendedName>
        <fullName evidence="1">Piezo non-specific cation channel cap domain-containing protein</fullName>
    </recommendedName>
</protein>
<name>G7N4A9_MACMU</name>
<reference evidence="2" key="1">
    <citation type="journal article" date="2011" name="Nat. Biotechnol.">
        <title>Genome sequencing and comparison of two nonhuman primate animal models, the cynomolgus and Chinese rhesus macaques.</title>
        <authorList>
            <person name="Yan G."/>
            <person name="Zhang G."/>
            <person name="Fang X."/>
            <person name="Zhang Y."/>
            <person name="Li C."/>
            <person name="Ling F."/>
            <person name="Cooper D.N."/>
            <person name="Li Q."/>
            <person name="Li Y."/>
            <person name="van Gool A.J."/>
            <person name="Du H."/>
            <person name="Chen J."/>
            <person name="Chen R."/>
            <person name="Zhang P."/>
            <person name="Huang Z."/>
            <person name="Thompson J.R."/>
            <person name="Meng Y."/>
            <person name="Bai Y."/>
            <person name="Wang J."/>
            <person name="Zhuo M."/>
            <person name="Wang T."/>
            <person name="Huang Y."/>
            <person name="Wei L."/>
            <person name="Li J."/>
            <person name="Wang Z."/>
            <person name="Hu H."/>
            <person name="Yang P."/>
            <person name="Le L."/>
            <person name="Stenson P.D."/>
            <person name="Li B."/>
            <person name="Liu X."/>
            <person name="Ball E.V."/>
            <person name="An N."/>
            <person name="Huang Q."/>
            <person name="Zhang Y."/>
            <person name="Fan W."/>
            <person name="Zhang X."/>
            <person name="Li Y."/>
            <person name="Wang W."/>
            <person name="Katze M.G."/>
            <person name="Su B."/>
            <person name="Nielsen R."/>
            <person name="Yang H."/>
            <person name="Wang J."/>
            <person name="Wang X."/>
            <person name="Wang J."/>
        </authorList>
    </citation>
    <scope>NUCLEOTIDE SEQUENCE [LARGE SCALE GENOMIC DNA]</scope>
    <source>
        <strain evidence="2">CR-5</strain>
    </source>
</reference>
<accession>G7N4A9</accession>
<dbReference type="InterPro" id="IPR027272">
    <property type="entry name" value="Piezo"/>
</dbReference>
<evidence type="ECO:0000313" key="2">
    <source>
        <dbReference type="EMBL" id="EHH19552.1"/>
    </source>
</evidence>
<proteinExistence type="predicted"/>
<feature type="non-terminal residue" evidence="2">
    <location>
        <position position="81"/>
    </location>
</feature>
<dbReference type="PANTHER" id="PTHR47049">
    <property type="entry name" value="PIEZO-TYPE MECHANOSENSITIVE ION CHANNEL HOMOLOG"/>
    <property type="match status" value="1"/>
</dbReference>
<gene>
    <name evidence="2" type="ORF">EGK_02238</name>
</gene>
<organism evidence="2">
    <name type="scientific">Macaca mulatta</name>
    <name type="common">Rhesus macaque</name>
    <dbReference type="NCBI Taxonomy" id="9544"/>
    <lineage>
        <taxon>Eukaryota</taxon>
        <taxon>Metazoa</taxon>
        <taxon>Chordata</taxon>
        <taxon>Craniata</taxon>
        <taxon>Vertebrata</taxon>
        <taxon>Euteleostomi</taxon>
        <taxon>Mammalia</taxon>
        <taxon>Eutheria</taxon>
        <taxon>Euarchontoglires</taxon>
        <taxon>Primates</taxon>
        <taxon>Haplorrhini</taxon>
        <taxon>Catarrhini</taxon>
        <taxon>Cercopithecidae</taxon>
        <taxon>Cercopithecinae</taxon>
        <taxon>Macaca</taxon>
    </lineage>
</organism>
<sequence>YKVWAEGVTLVMGKFVCSFFSEILHSIILEELPCVAHILELCQDIFLVCKTRELELEEELSAKLMLLYRSPEAMIELTREE</sequence>
<dbReference type="EMBL" id="CM001262">
    <property type="protein sequence ID" value="EHH19552.1"/>
    <property type="molecule type" value="Genomic_DNA"/>
</dbReference>
<dbReference type="GO" id="GO:0008381">
    <property type="term" value="F:mechanosensitive monoatomic ion channel activity"/>
    <property type="evidence" value="ECO:0007669"/>
    <property type="project" value="InterPro"/>
</dbReference>
<dbReference type="Proteomes" id="UP000013456">
    <property type="component" value="Chromosome 10"/>
</dbReference>
<feature type="domain" description="Piezo non-specific cation channel cap" evidence="1">
    <location>
        <begin position="8"/>
        <end position="80"/>
    </location>
</feature>
<dbReference type="Pfam" id="PF12166">
    <property type="entry name" value="Piezo_cap"/>
    <property type="match status" value="1"/>
</dbReference>
<dbReference type="GO" id="GO:0016020">
    <property type="term" value="C:membrane"/>
    <property type="evidence" value="ECO:0007669"/>
    <property type="project" value="InterPro"/>
</dbReference>
<feature type="non-terminal residue" evidence="2">
    <location>
        <position position="1"/>
    </location>
</feature>
<dbReference type="InterPro" id="IPR031334">
    <property type="entry name" value="Piezo_cap_dom"/>
</dbReference>
<dbReference type="AlphaFoldDB" id="G7N4A9"/>